<dbReference type="Pfam" id="PF04892">
    <property type="entry name" value="VanZ"/>
    <property type="match status" value="1"/>
</dbReference>
<dbReference type="PANTHER" id="PTHR36834:SF1">
    <property type="entry name" value="INTEGRAL MEMBRANE PROTEIN"/>
    <property type="match status" value="1"/>
</dbReference>
<evidence type="ECO:0000259" key="2">
    <source>
        <dbReference type="Pfam" id="PF04892"/>
    </source>
</evidence>
<keyword evidence="1" id="KW-0472">Membrane</keyword>
<evidence type="ECO:0000313" key="3">
    <source>
        <dbReference type="EMBL" id="WFD10597.1"/>
    </source>
</evidence>
<dbReference type="EMBL" id="CP120733">
    <property type="protein sequence ID" value="WFD10597.1"/>
    <property type="molecule type" value="Genomic_DNA"/>
</dbReference>
<keyword evidence="1" id="KW-1133">Transmembrane helix</keyword>
<dbReference type="InterPro" id="IPR006976">
    <property type="entry name" value="VanZ-like"/>
</dbReference>
<keyword evidence="4" id="KW-1185">Reference proteome</keyword>
<dbReference type="RefSeq" id="WP_277732564.1">
    <property type="nucleotide sequence ID" value="NZ_CP120733.1"/>
</dbReference>
<dbReference type="InterPro" id="IPR053150">
    <property type="entry name" value="Teicoplanin_resist-assoc"/>
</dbReference>
<gene>
    <name evidence="3" type="ORF">P4S50_00560</name>
</gene>
<protein>
    <submittedName>
        <fullName evidence="3">VanZ family protein</fullName>
    </submittedName>
</protein>
<evidence type="ECO:0000313" key="4">
    <source>
        <dbReference type="Proteomes" id="UP001222800"/>
    </source>
</evidence>
<feature type="transmembrane region" description="Helical" evidence="1">
    <location>
        <begin position="92"/>
        <end position="110"/>
    </location>
</feature>
<dbReference type="Proteomes" id="UP001222800">
    <property type="component" value="Chromosome"/>
</dbReference>
<dbReference type="PANTHER" id="PTHR36834">
    <property type="entry name" value="MEMBRANE PROTEIN-RELATED"/>
    <property type="match status" value="1"/>
</dbReference>
<organism evidence="3 4">
    <name type="scientific">Tepidibacter hydrothermalis</name>
    <dbReference type="NCBI Taxonomy" id="3036126"/>
    <lineage>
        <taxon>Bacteria</taxon>
        <taxon>Bacillati</taxon>
        <taxon>Bacillota</taxon>
        <taxon>Clostridia</taxon>
        <taxon>Peptostreptococcales</taxon>
        <taxon>Peptostreptococcaceae</taxon>
        <taxon>Tepidibacter</taxon>
    </lineage>
</organism>
<feature type="transmembrane region" description="Helical" evidence="1">
    <location>
        <begin position="147"/>
        <end position="165"/>
    </location>
</feature>
<keyword evidence="1" id="KW-0812">Transmembrane</keyword>
<feature type="transmembrane region" description="Helical" evidence="1">
    <location>
        <begin position="122"/>
        <end position="141"/>
    </location>
</feature>
<sequence>MGKLKKLKGMLTPYNNKLLRNFFYFCFLVYSLMIWFYLLNPFRGTACYIRICKEAGWVMQKDTITNIIPFKTITMYIVDFNHYNFDIWFNNIFGNMIVFMPFGFLLPFICNKGRSFVQNIKISFLVSSGVELLQFIFELGICDVDDIILNVIGSTIGFCLYKLFIKGVKAINKENIIG</sequence>
<name>A0ABY8ECD5_9FIRM</name>
<reference evidence="3 4" key="1">
    <citation type="submission" date="2023-03" db="EMBL/GenBank/DDBJ databases">
        <title>Complete genome sequence of Tepidibacter sp. SWIR-1, isolated from a deep-sea hydrothermal vent.</title>
        <authorList>
            <person name="Li X."/>
        </authorList>
    </citation>
    <scope>NUCLEOTIDE SEQUENCE [LARGE SCALE GENOMIC DNA]</scope>
    <source>
        <strain evidence="3 4">SWIR-1</strain>
    </source>
</reference>
<feature type="domain" description="VanZ-like" evidence="2">
    <location>
        <begin position="27"/>
        <end position="164"/>
    </location>
</feature>
<evidence type="ECO:0000256" key="1">
    <source>
        <dbReference type="SAM" id="Phobius"/>
    </source>
</evidence>
<accession>A0ABY8ECD5</accession>
<proteinExistence type="predicted"/>
<feature type="transmembrane region" description="Helical" evidence="1">
    <location>
        <begin position="21"/>
        <end position="38"/>
    </location>
</feature>